<comment type="caution">
    <text evidence="2">The sequence shown here is derived from an EMBL/GenBank/DDBJ whole genome shotgun (WGS) entry which is preliminary data.</text>
</comment>
<name>A0A7Y2E9P9_UNCEI</name>
<dbReference type="AlphaFoldDB" id="A0A7Y2E9P9"/>
<dbReference type="Proteomes" id="UP000547674">
    <property type="component" value="Unassembled WGS sequence"/>
</dbReference>
<feature type="signal peptide" evidence="1">
    <location>
        <begin position="1"/>
        <end position="22"/>
    </location>
</feature>
<evidence type="ECO:0008006" key="4">
    <source>
        <dbReference type="Google" id="ProtNLM"/>
    </source>
</evidence>
<keyword evidence="1" id="KW-0732">Signal</keyword>
<dbReference type="EMBL" id="JABDJR010000165">
    <property type="protein sequence ID" value="NNF05985.1"/>
    <property type="molecule type" value="Genomic_DNA"/>
</dbReference>
<proteinExistence type="predicted"/>
<evidence type="ECO:0000256" key="1">
    <source>
        <dbReference type="SAM" id="SignalP"/>
    </source>
</evidence>
<organism evidence="2 3">
    <name type="scientific">Eiseniibacteriota bacterium</name>
    <dbReference type="NCBI Taxonomy" id="2212470"/>
    <lineage>
        <taxon>Bacteria</taxon>
        <taxon>Candidatus Eiseniibacteriota</taxon>
    </lineage>
</organism>
<protein>
    <recommendedName>
        <fullName evidence="4">Lipoprotein</fullName>
    </recommendedName>
</protein>
<sequence>MRRLMTRLLFGLCIGMSLWACSNETAPEPVTNQAPFIRITAGPVDDQEDSYSTRIWWTGWDNDGIVEHYEYVVDPDPAFSLDEVRAPEEFPEISRQVIRGPRNRSDTLRFSKPTGDGIASFDYIQTTDFNKVFSFSTTMADTGQIEGSLFGPLPRYSGFHTLYLRCQDNEQTYSDIDRLAFTAVSITPSAQIVRPNITAEFLTVGPQITFTWDGFDPDATTPRKKPVAYLHKLIKLDELTPPIRTIDFRDPEFIFYRLADHLPWTRQSAESLSTSFFLEPPSSYAFAVRAIDESGAIEPFLDRTRGSDAGNVLVFSSISSGGSPVLTINEASLGTFSARGGGTFEFEIAVNQPLYFNWTAQARDYGGTITGFNYGSDITNLDAVGPNSGWVGWSELPGNVEPISFDTPGVHSVYIKARDEGGGETLAVIIFKVIEFTFANEFMFVDDYRDQIKPRDNERDAFWDEMFRESGKFGPNALNENTVFEAHGPNDGLFFVPQVPTLEQMGNNELLIWETFGGGSDGTTAFLRSSQTSRKIQAYLRGGGKLWLSGHQTVATTIATADGRSDFAYPHDLLPGFFAYDFLKIFSSQVGNVGVADMDRHGLWEVTSFPGEPEFLPTMQVDPAKMQFGDGFGVPRTDLVIDPIFEATEDDFTGQIDSLYAYKSLGNFRTPPRASTFDRKLCATRWHDPSPDRKQGRIAWFGFSLYYFNNDQAQQTFNSLIDWFREESVLN</sequence>
<accession>A0A7Y2E9P9</accession>
<feature type="chain" id="PRO_5030645016" description="Lipoprotein" evidence="1">
    <location>
        <begin position="23"/>
        <end position="731"/>
    </location>
</feature>
<evidence type="ECO:0000313" key="3">
    <source>
        <dbReference type="Proteomes" id="UP000547674"/>
    </source>
</evidence>
<reference evidence="2 3" key="1">
    <citation type="submission" date="2020-03" db="EMBL/GenBank/DDBJ databases">
        <title>Metabolic flexibility allows generalist bacteria to become dominant in a frequently disturbed ecosystem.</title>
        <authorList>
            <person name="Chen Y.-J."/>
            <person name="Leung P.M."/>
            <person name="Bay S.K."/>
            <person name="Hugenholtz P."/>
            <person name="Kessler A.J."/>
            <person name="Shelley G."/>
            <person name="Waite D.W."/>
            <person name="Cook P.L."/>
            <person name="Greening C."/>
        </authorList>
    </citation>
    <scope>NUCLEOTIDE SEQUENCE [LARGE SCALE GENOMIC DNA]</scope>
    <source>
        <strain evidence="2">SS_bin_28</strain>
    </source>
</reference>
<evidence type="ECO:0000313" key="2">
    <source>
        <dbReference type="EMBL" id="NNF05985.1"/>
    </source>
</evidence>
<gene>
    <name evidence="2" type="ORF">HKN21_04435</name>
</gene>